<dbReference type="InterPro" id="IPR001689">
    <property type="entry name" value="Flag_FliM"/>
</dbReference>
<evidence type="ECO:0000256" key="4">
    <source>
        <dbReference type="ARBA" id="ARBA00021898"/>
    </source>
</evidence>
<accession>A0ABU3K682</accession>
<evidence type="ECO:0000256" key="9">
    <source>
        <dbReference type="ARBA" id="ARBA00023143"/>
    </source>
</evidence>
<protein>
    <recommendedName>
        <fullName evidence="4 11">Flagellar motor switch protein FliM</fullName>
    </recommendedName>
</protein>
<name>A0ABU3K682_9BACT</name>
<evidence type="ECO:0000256" key="6">
    <source>
        <dbReference type="ARBA" id="ARBA00022500"/>
    </source>
</evidence>
<dbReference type="InterPro" id="IPR028976">
    <property type="entry name" value="CheC-like_sf"/>
</dbReference>
<dbReference type="PRINTS" id="PR00955">
    <property type="entry name" value="FLGMOTORFLIM"/>
</dbReference>
<evidence type="ECO:0000256" key="1">
    <source>
        <dbReference type="ARBA" id="ARBA00004117"/>
    </source>
</evidence>
<feature type="domain" description="Flagellar motor switch protein FliN-like C-terminal" evidence="13">
    <location>
        <begin position="252"/>
        <end position="321"/>
    </location>
</feature>
<evidence type="ECO:0000256" key="10">
    <source>
        <dbReference type="ARBA" id="ARBA00025044"/>
    </source>
</evidence>
<dbReference type="SUPFAM" id="SSF101801">
    <property type="entry name" value="Surface presentation of antigens (SPOA)"/>
    <property type="match status" value="1"/>
</dbReference>
<reference evidence="14 15" key="1">
    <citation type="journal article" date="2023" name="ISME J.">
        <title>Cultivation and genomic characterization of novel and ubiquitous marine nitrite-oxidizing bacteria from the Nitrospirales.</title>
        <authorList>
            <person name="Mueller A.J."/>
            <person name="Daebeler A."/>
            <person name="Herbold C.W."/>
            <person name="Kirkegaard R.H."/>
            <person name="Daims H."/>
        </authorList>
    </citation>
    <scope>NUCLEOTIDE SEQUENCE [LARGE SCALE GENOMIC DNA]</scope>
    <source>
        <strain evidence="14 15">EB</strain>
    </source>
</reference>
<evidence type="ECO:0000256" key="5">
    <source>
        <dbReference type="ARBA" id="ARBA00022475"/>
    </source>
</evidence>
<dbReference type="PANTHER" id="PTHR30034">
    <property type="entry name" value="FLAGELLAR MOTOR SWITCH PROTEIN FLIM"/>
    <property type="match status" value="1"/>
</dbReference>
<proteinExistence type="inferred from homology"/>
<keyword evidence="14" id="KW-0969">Cilium</keyword>
<sequence>MEKILSQDEVDALLRGVTGGEVDTTPDPEEPTDGPVPYDLGNQEWIVRGRMPTLDIIHQQFARLFRMGLGDALRKPVEVTVTNQAVMKFGDFIKRLPLPAFLTILSMEPLRGFALMATDAQTVYLLVDHFFGGSGQTHVKPEGQDFTLIEQRVMTRVTAMALGNLAKAWEPVHQVDIKAVRSEMNPQLAAIVIPSEIVIVITVGIELGDAVGDMHLCIPYAMLEPLREKLQTSFQSDMYEVDQGWVARFCSRVQEATVTMNIELGSTTIAIEDLLNFSAGDVVVLEQAASQPLLASIEGTPKFLGFGVKQNGVQQFRVEKILLPPE</sequence>
<dbReference type="EMBL" id="JAQOUE010000001">
    <property type="protein sequence ID" value="MDT7041910.1"/>
    <property type="molecule type" value="Genomic_DNA"/>
</dbReference>
<keyword evidence="5" id="KW-1003">Cell membrane</keyword>
<comment type="similarity">
    <text evidence="3">Belongs to the FliM family.</text>
</comment>
<evidence type="ECO:0000313" key="15">
    <source>
        <dbReference type="Proteomes" id="UP001250932"/>
    </source>
</evidence>
<keyword evidence="8" id="KW-0472">Membrane</keyword>
<dbReference type="PIRSF" id="PIRSF002888">
    <property type="entry name" value="FliM"/>
    <property type="match status" value="1"/>
</dbReference>
<feature type="region of interest" description="Disordered" evidence="12">
    <location>
        <begin position="16"/>
        <end position="38"/>
    </location>
</feature>
<dbReference type="CDD" id="cd17908">
    <property type="entry name" value="FliM"/>
    <property type="match status" value="1"/>
</dbReference>
<dbReference type="InterPro" id="IPR001543">
    <property type="entry name" value="FliN-like_C"/>
</dbReference>
<keyword evidence="7" id="KW-0283">Flagellar rotation</keyword>
<organism evidence="14 15">
    <name type="scientific">Candidatus Nitronereus thalassa</name>
    <dbReference type="NCBI Taxonomy" id="3020898"/>
    <lineage>
        <taxon>Bacteria</taxon>
        <taxon>Pseudomonadati</taxon>
        <taxon>Nitrospirota</taxon>
        <taxon>Nitrospiria</taxon>
        <taxon>Nitrospirales</taxon>
        <taxon>Nitrospiraceae</taxon>
        <taxon>Candidatus Nitronereus</taxon>
    </lineage>
</organism>
<keyword evidence="14" id="KW-0966">Cell projection</keyword>
<evidence type="ECO:0000256" key="2">
    <source>
        <dbReference type="ARBA" id="ARBA00004202"/>
    </source>
</evidence>
<keyword evidence="14" id="KW-0282">Flagellum</keyword>
<dbReference type="NCBIfam" id="TIGR01397">
    <property type="entry name" value="fliM_switch"/>
    <property type="match status" value="1"/>
</dbReference>
<dbReference type="Gene3D" id="2.30.330.10">
    <property type="entry name" value="SpoA-like"/>
    <property type="match status" value="1"/>
</dbReference>
<comment type="function">
    <text evidence="10">FliM is one of three proteins (FliG, FliN, FliM) that forms the rotor-mounted switch complex (C ring), located at the base of the basal body. This complex interacts with the CheY and CheZ chemotaxis proteins, in addition to contacting components of the motor that determine the direction of flagellar rotation.</text>
</comment>
<evidence type="ECO:0000256" key="7">
    <source>
        <dbReference type="ARBA" id="ARBA00022779"/>
    </source>
</evidence>
<evidence type="ECO:0000256" key="12">
    <source>
        <dbReference type="SAM" id="MobiDB-lite"/>
    </source>
</evidence>
<evidence type="ECO:0000256" key="11">
    <source>
        <dbReference type="NCBIfam" id="TIGR01397"/>
    </source>
</evidence>
<dbReference type="Pfam" id="PF01052">
    <property type="entry name" value="FliMN_C"/>
    <property type="match status" value="1"/>
</dbReference>
<evidence type="ECO:0000256" key="3">
    <source>
        <dbReference type="ARBA" id="ARBA00011049"/>
    </source>
</evidence>
<dbReference type="Pfam" id="PF02154">
    <property type="entry name" value="FliM"/>
    <property type="match status" value="1"/>
</dbReference>
<comment type="caution">
    <text evidence="14">The sequence shown here is derived from an EMBL/GenBank/DDBJ whole genome shotgun (WGS) entry which is preliminary data.</text>
</comment>
<evidence type="ECO:0000256" key="8">
    <source>
        <dbReference type="ARBA" id="ARBA00023136"/>
    </source>
</evidence>
<evidence type="ECO:0000313" key="14">
    <source>
        <dbReference type="EMBL" id="MDT7041910.1"/>
    </source>
</evidence>
<comment type="subcellular location">
    <subcellularLocation>
        <location evidence="1">Bacterial flagellum basal body</location>
    </subcellularLocation>
    <subcellularLocation>
        <location evidence="2">Cell membrane</location>
        <topology evidence="2">Peripheral membrane protein</topology>
    </subcellularLocation>
</comment>
<dbReference type="SUPFAM" id="SSF103039">
    <property type="entry name" value="CheC-like"/>
    <property type="match status" value="1"/>
</dbReference>
<keyword evidence="9" id="KW-0975">Bacterial flagellum</keyword>
<evidence type="ECO:0000259" key="13">
    <source>
        <dbReference type="Pfam" id="PF01052"/>
    </source>
</evidence>
<dbReference type="Proteomes" id="UP001250932">
    <property type="component" value="Unassembled WGS sequence"/>
</dbReference>
<dbReference type="InterPro" id="IPR036429">
    <property type="entry name" value="SpoA-like_sf"/>
</dbReference>
<dbReference type="RefSeq" id="WP_313832256.1">
    <property type="nucleotide sequence ID" value="NZ_JAQOUE010000001.1"/>
</dbReference>
<dbReference type="Gene3D" id="3.40.1550.10">
    <property type="entry name" value="CheC-like"/>
    <property type="match status" value="1"/>
</dbReference>
<keyword evidence="6" id="KW-0145">Chemotaxis</keyword>
<dbReference type="PANTHER" id="PTHR30034:SF6">
    <property type="entry name" value="YOP PROTEINS TRANSLOCATION PROTEIN Q"/>
    <property type="match status" value="1"/>
</dbReference>
<keyword evidence="15" id="KW-1185">Reference proteome</keyword>
<gene>
    <name evidence="14" type="primary">fliM</name>
    <name evidence="14" type="ORF">PPG34_06065</name>
</gene>